<protein>
    <submittedName>
        <fullName evidence="2">Uncharacterized protein</fullName>
    </submittedName>
</protein>
<feature type="compositionally biased region" description="Polar residues" evidence="1">
    <location>
        <begin position="1"/>
        <end position="18"/>
    </location>
</feature>
<evidence type="ECO:0000313" key="2">
    <source>
        <dbReference type="EMBL" id="CEK88709.1"/>
    </source>
</evidence>
<dbReference type="AlphaFoldDB" id="A0A0B7B5S9"/>
<sequence>MYYTGLSSNGSQSITSQGADKPTNIYMPAAGPYGHVPAGYQQAQPGIPGLAPRFAAAPQAYAVVSNGSPTGYTTISPAYHSLPYSSLQTIPTSTHAYISAAQYPGMSYQTTMAPRSAPPSPYPAPVQAGAPLFATGYSTMTGGIPAPAGRSYTIGGVPGYPQGYPLPAAYHGATYGPPF</sequence>
<dbReference type="EMBL" id="HACG01041844">
    <property type="protein sequence ID" value="CEK88709.1"/>
    <property type="molecule type" value="Transcribed_RNA"/>
</dbReference>
<organism evidence="2">
    <name type="scientific">Arion vulgaris</name>
    <dbReference type="NCBI Taxonomy" id="1028688"/>
    <lineage>
        <taxon>Eukaryota</taxon>
        <taxon>Metazoa</taxon>
        <taxon>Spiralia</taxon>
        <taxon>Lophotrochozoa</taxon>
        <taxon>Mollusca</taxon>
        <taxon>Gastropoda</taxon>
        <taxon>Heterobranchia</taxon>
        <taxon>Euthyneura</taxon>
        <taxon>Panpulmonata</taxon>
        <taxon>Eupulmonata</taxon>
        <taxon>Stylommatophora</taxon>
        <taxon>Helicina</taxon>
        <taxon>Arionoidea</taxon>
        <taxon>Arionidae</taxon>
        <taxon>Arion</taxon>
    </lineage>
</organism>
<proteinExistence type="predicted"/>
<gene>
    <name evidence="2" type="primary">ORF166618</name>
</gene>
<reference evidence="2" key="1">
    <citation type="submission" date="2014-12" db="EMBL/GenBank/DDBJ databases">
        <title>Insight into the proteome of Arion vulgaris.</title>
        <authorList>
            <person name="Aradska J."/>
            <person name="Bulat T."/>
            <person name="Smidak R."/>
            <person name="Sarate P."/>
            <person name="Gangsoo J."/>
            <person name="Sialana F."/>
            <person name="Bilban M."/>
            <person name="Lubec G."/>
        </authorList>
    </citation>
    <scope>NUCLEOTIDE SEQUENCE</scope>
    <source>
        <tissue evidence="2">Skin</tissue>
    </source>
</reference>
<feature type="region of interest" description="Disordered" evidence="1">
    <location>
        <begin position="1"/>
        <end position="20"/>
    </location>
</feature>
<name>A0A0B7B5S9_9EUPU</name>
<evidence type="ECO:0000256" key="1">
    <source>
        <dbReference type="SAM" id="MobiDB-lite"/>
    </source>
</evidence>
<accession>A0A0B7B5S9</accession>